<feature type="coiled-coil region" evidence="4">
    <location>
        <begin position="239"/>
        <end position="355"/>
    </location>
</feature>
<sequence>MIPVRVYVENFMSYREGQELLFDGAPLWVLSGPNGAGKSTIFDAITFALYGLYRGGQKNYKDLINHQADALNVEFDFIVDEVAYRVCRTVSHRGRPTREVFRLIPSKTGGKPRPEPIADTDNDSGFKNWVERTIGLKENAFTSCVLLLQGQSEKLLQVGSTERGEILKQLIDLSPYKRLHLLADDRRKELEIQVKSLKPRLDSMLTVSDAELNAAAEAFNQAAALLKSVDEKVEKLTVFREQSKQWQQLKAQINEAQKELQELNNLLARTEEIERKCSRLRELGEVLPLLSSIINQRQRILVTEQQVQQLQHKCQQIQENLERAESEKQNASNQVQHIEKEIEQLETNINALTSRLDKLAPFVASLSQMETIQIQLQDQQQKLATFPSNLEQLVQQAQLRDNQLVEAASALPWLEQLTQWRSNLADALNREKTTSNRLAYLESQLKECQNQQEKLNSDIALEHKIEKNLSQEVTRAETGYDTVCKQRKRFEKAAHKPTCELCGQEITPEHAHKEKARLDAEIATSQANLNNLKNQHQQVQEHLNQLTTELKFIDQQISSLQLERNQNGNQQNQAKIDTNNCVLQINKAFNNLPAIYQACVSPYLPSDVLGWLDTNYPTDTDLEELSRYLSGRQAHTNYLSSIGTQFEEWKLLNAQIQFNSERLAELEKKLPLAQAQQARVEQNNLQQDKVQQQSQLKELKTQQHQLKNQLNKAIESVNNLSDELQSFQLELSNKRGIQGEIQRSIASDLENLPQQWQEKANTIQSFEIEQLETEQQELVEYEFLSNRLNIANGSVAFIQQQISNFNTQIEQLPSEARRSIEVIELELNSAKTLKIEFDANRSNAEKNFNELVRQREQRSQLEQDLQKVEREHRLYDLLSVLLGKKGLQLQLLRNAERAIVELANEILDGLSRGRMRLELRGEAEESPSESDKALDLQVYDYETGQRPTAVAMTSSLTGLIWCIRI</sequence>
<dbReference type="GO" id="GO:0016887">
    <property type="term" value="F:ATP hydrolysis activity"/>
    <property type="evidence" value="ECO:0007669"/>
    <property type="project" value="InterPro"/>
</dbReference>
<gene>
    <name evidence="6" type="ORF">PCC6912_61960</name>
</gene>
<dbReference type="OrthoDB" id="9795626at2"/>
<feature type="coiled-coil region" evidence="4">
    <location>
        <begin position="515"/>
        <end position="563"/>
    </location>
</feature>
<name>A0A3S0XLA9_CHLFR</name>
<dbReference type="RefSeq" id="WP_127011426.1">
    <property type="nucleotide sequence ID" value="NZ_RSCJ01000045.1"/>
</dbReference>
<accession>A0A3S0XLA9</accession>
<evidence type="ECO:0000256" key="1">
    <source>
        <dbReference type="ARBA" id="ARBA00006930"/>
    </source>
</evidence>
<evidence type="ECO:0000259" key="5">
    <source>
        <dbReference type="Pfam" id="PF13476"/>
    </source>
</evidence>
<dbReference type="GO" id="GO:0006302">
    <property type="term" value="P:double-strand break repair"/>
    <property type="evidence" value="ECO:0007669"/>
    <property type="project" value="InterPro"/>
</dbReference>
<dbReference type="Pfam" id="PF13476">
    <property type="entry name" value="AAA_23"/>
    <property type="match status" value="1"/>
</dbReference>
<feature type="coiled-coil region" evidence="4">
    <location>
        <begin position="656"/>
        <end position="730"/>
    </location>
</feature>
<dbReference type="Gene3D" id="3.40.50.300">
    <property type="entry name" value="P-loop containing nucleotide triphosphate hydrolases"/>
    <property type="match status" value="1"/>
</dbReference>
<keyword evidence="4" id="KW-0175">Coiled coil</keyword>
<dbReference type="EMBL" id="RSCJ01000045">
    <property type="protein sequence ID" value="RUR72639.1"/>
    <property type="molecule type" value="Genomic_DNA"/>
</dbReference>
<reference evidence="6 7" key="1">
    <citation type="journal article" date="2019" name="Genome Biol. Evol.">
        <title>Day and night: Metabolic profiles and evolutionary relationships of six axenic non-marine cyanobacteria.</title>
        <authorList>
            <person name="Will S.E."/>
            <person name="Henke P."/>
            <person name="Boedeker C."/>
            <person name="Huang S."/>
            <person name="Brinkmann H."/>
            <person name="Rohde M."/>
            <person name="Jarek M."/>
            <person name="Friedl T."/>
            <person name="Seufert S."/>
            <person name="Schumacher M."/>
            <person name="Overmann J."/>
            <person name="Neumann-Schaal M."/>
            <person name="Petersen J."/>
        </authorList>
    </citation>
    <scope>NUCLEOTIDE SEQUENCE [LARGE SCALE GENOMIC DNA]</scope>
    <source>
        <strain evidence="6 7">PCC 6912</strain>
    </source>
</reference>
<feature type="coiled-coil region" evidence="4">
    <location>
        <begin position="844"/>
        <end position="878"/>
    </location>
</feature>
<dbReference type="PANTHER" id="PTHR32114">
    <property type="entry name" value="ABC TRANSPORTER ABCH.3"/>
    <property type="match status" value="1"/>
</dbReference>
<protein>
    <recommendedName>
        <fullName evidence="3">Nuclease SbcCD subunit C</fullName>
    </recommendedName>
</protein>
<proteinExistence type="inferred from homology"/>
<dbReference type="SUPFAM" id="SSF52540">
    <property type="entry name" value="P-loop containing nucleoside triphosphate hydrolases"/>
    <property type="match status" value="1"/>
</dbReference>
<dbReference type="Gene3D" id="1.10.287.510">
    <property type="entry name" value="Helix hairpin bin"/>
    <property type="match status" value="1"/>
</dbReference>
<dbReference type="SUPFAM" id="SSF57997">
    <property type="entry name" value="Tropomyosin"/>
    <property type="match status" value="1"/>
</dbReference>
<evidence type="ECO:0000256" key="3">
    <source>
        <dbReference type="ARBA" id="ARBA00013368"/>
    </source>
</evidence>
<organism evidence="6 7">
    <name type="scientific">Chlorogloeopsis fritschii PCC 6912</name>
    <dbReference type="NCBI Taxonomy" id="211165"/>
    <lineage>
        <taxon>Bacteria</taxon>
        <taxon>Bacillati</taxon>
        <taxon>Cyanobacteriota</taxon>
        <taxon>Cyanophyceae</taxon>
        <taxon>Nostocales</taxon>
        <taxon>Chlorogloeopsidaceae</taxon>
        <taxon>Chlorogloeopsis</taxon>
    </lineage>
</organism>
<feature type="domain" description="Rad50/SbcC-type AAA" evidence="5">
    <location>
        <begin position="5"/>
        <end position="264"/>
    </location>
</feature>
<dbReference type="Proteomes" id="UP000268857">
    <property type="component" value="Unassembled WGS sequence"/>
</dbReference>
<evidence type="ECO:0000256" key="2">
    <source>
        <dbReference type="ARBA" id="ARBA00011322"/>
    </source>
</evidence>
<evidence type="ECO:0000313" key="6">
    <source>
        <dbReference type="EMBL" id="RUR72639.1"/>
    </source>
</evidence>
<dbReference type="InterPro" id="IPR038729">
    <property type="entry name" value="Rad50/SbcC_AAA"/>
</dbReference>
<dbReference type="AlphaFoldDB" id="A0A3S0XLA9"/>
<dbReference type="PANTHER" id="PTHR32114:SF2">
    <property type="entry name" value="ABC TRANSPORTER ABCH.3"/>
    <property type="match status" value="1"/>
</dbReference>
<keyword evidence="7" id="KW-1185">Reference proteome</keyword>
<dbReference type="InterPro" id="IPR027417">
    <property type="entry name" value="P-loop_NTPase"/>
</dbReference>
<dbReference type="Gene3D" id="1.20.5.170">
    <property type="match status" value="1"/>
</dbReference>
<comment type="similarity">
    <text evidence="1">Belongs to the SMC family. SbcC subfamily.</text>
</comment>
<comment type="caution">
    <text evidence="6">The sequence shown here is derived from an EMBL/GenBank/DDBJ whole genome shotgun (WGS) entry which is preliminary data.</text>
</comment>
<evidence type="ECO:0000313" key="7">
    <source>
        <dbReference type="Proteomes" id="UP000268857"/>
    </source>
</evidence>
<comment type="subunit">
    <text evidence="2">Heterodimer of SbcC and SbcD.</text>
</comment>
<evidence type="ECO:0000256" key="4">
    <source>
        <dbReference type="SAM" id="Coils"/>
    </source>
</evidence>